<organism evidence="4 5">
    <name type="scientific">Roseivivax marinus</name>
    <dbReference type="NCBI Taxonomy" id="1379903"/>
    <lineage>
        <taxon>Bacteria</taxon>
        <taxon>Pseudomonadati</taxon>
        <taxon>Pseudomonadota</taxon>
        <taxon>Alphaproteobacteria</taxon>
        <taxon>Rhodobacterales</taxon>
        <taxon>Roseobacteraceae</taxon>
        <taxon>Roseivivax</taxon>
    </lineage>
</organism>
<sequence length="395" mass="41967">MRMTTAGVLRPDTGGRPLPSPARDRIAAICPGAGLTLEGGARPEHPLLGPYLRISAGHAIDPELRRAASSGGVLSAMLVHLLETGTVARVWQTGPDPARPIANSTVQSTTANEVKAAAGSRYAPSAPLEGIEDALTSGLRHAFVGKPCDVAALRALAHLDARVNATFPVILSFFCAGVPSLNGARTVLSALGTSEAETARFRYRGDGWPGYATATLRDGRAVRMSYADSWGRILSRQVQHRCKLCPDGVGSFADIVCADAWETDDRGYPVFEERDGLSAAIARTPLGARLLRDAEIAGAIALSPLDPEALVAMQPGQVRKRRSAAPRLAALRIARQPAPVFSGFHLWDNARRAGLRAGLREFLGTIRRAARRAIGRGRVPSTTARCSQHLQHPSV</sequence>
<protein>
    <submittedName>
        <fullName evidence="4">Coenzyme F420 hydrogenase/dehydrogenase subunit beta domain-containing protein</fullName>
    </submittedName>
</protein>
<feature type="domain" description="Coenzyme F420 hydrogenase/dehydrogenase beta subunit N-terminal" evidence="2">
    <location>
        <begin position="56"/>
        <end position="126"/>
    </location>
</feature>
<evidence type="ECO:0000259" key="2">
    <source>
        <dbReference type="Pfam" id="PF04422"/>
    </source>
</evidence>
<feature type="region of interest" description="Disordered" evidence="1">
    <location>
        <begin position="1"/>
        <end position="23"/>
    </location>
</feature>
<reference evidence="4 5" key="1">
    <citation type="journal article" date="2014" name="Antonie Van Leeuwenhoek">
        <title>Roseivivax atlanticus sp. nov., isolated from surface seawater of the Atlantic Ocean.</title>
        <authorList>
            <person name="Li G."/>
            <person name="Lai Q."/>
            <person name="Liu X."/>
            <person name="Sun F."/>
            <person name="Shao Z."/>
        </authorList>
    </citation>
    <scope>NUCLEOTIDE SEQUENCE [LARGE SCALE GENOMIC DNA]</scope>
    <source>
        <strain evidence="4 5">22II-s10s</strain>
    </source>
</reference>
<evidence type="ECO:0000313" key="5">
    <source>
        <dbReference type="Proteomes" id="UP000019063"/>
    </source>
</evidence>
<keyword evidence="5" id="KW-1185">Reference proteome</keyword>
<dbReference type="Proteomes" id="UP000019063">
    <property type="component" value="Unassembled WGS sequence"/>
</dbReference>
<dbReference type="STRING" id="1379903.ATO8_08296"/>
<dbReference type="AlphaFoldDB" id="W4HKC9"/>
<dbReference type="PANTHER" id="PTHR31332:SF0">
    <property type="entry name" value="7-HYDROXYMETHYL CHLOROPHYLL A REDUCTASE, CHLOROPLASTIC"/>
    <property type="match status" value="1"/>
</dbReference>
<proteinExistence type="predicted"/>
<dbReference type="GO" id="GO:0033354">
    <property type="term" value="P:chlorophyll cycle"/>
    <property type="evidence" value="ECO:0007669"/>
    <property type="project" value="TreeGrafter"/>
</dbReference>
<dbReference type="Pfam" id="PF04422">
    <property type="entry name" value="FrhB_FdhB_N"/>
    <property type="match status" value="1"/>
</dbReference>
<dbReference type="InterPro" id="IPR045220">
    <property type="entry name" value="FRHB/FDHB/HCAR-like"/>
</dbReference>
<name>W4HKC9_9RHOB</name>
<evidence type="ECO:0000313" key="4">
    <source>
        <dbReference type="EMBL" id="ETW13197.1"/>
    </source>
</evidence>
<dbReference type="eggNOG" id="COG1035">
    <property type="taxonomic scope" value="Bacteria"/>
</dbReference>
<feature type="domain" description="Coenzyme F420 hydrogenase/dehydrogenase beta subunit C-terminal" evidence="3">
    <location>
        <begin position="140"/>
        <end position="307"/>
    </location>
</feature>
<accession>W4HKC9</accession>
<dbReference type="Pfam" id="PF04432">
    <property type="entry name" value="FrhB_FdhB_C"/>
    <property type="match status" value="1"/>
</dbReference>
<evidence type="ECO:0000259" key="3">
    <source>
        <dbReference type="Pfam" id="PF04432"/>
    </source>
</evidence>
<dbReference type="InterPro" id="IPR007516">
    <property type="entry name" value="Co_F420_Hydgase/DH_bsu_N"/>
</dbReference>
<dbReference type="PATRIC" id="fig|1317118.6.peg.1720"/>
<comment type="caution">
    <text evidence="4">The sequence shown here is derived from an EMBL/GenBank/DDBJ whole genome shotgun (WGS) entry which is preliminary data.</text>
</comment>
<gene>
    <name evidence="4" type="ORF">ATO8_08296</name>
</gene>
<dbReference type="GO" id="GO:0090415">
    <property type="term" value="F:7-hydroxymethyl chlorophyll a reductase activity"/>
    <property type="evidence" value="ECO:0007669"/>
    <property type="project" value="TreeGrafter"/>
</dbReference>
<evidence type="ECO:0000256" key="1">
    <source>
        <dbReference type="SAM" id="MobiDB-lite"/>
    </source>
</evidence>
<dbReference type="InterPro" id="IPR007525">
    <property type="entry name" value="FrhB_FdhB_C"/>
</dbReference>
<dbReference type="PANTHER" id="PTHR31332">
    <property type="entry name" value="7-HYDROXYMETHYL CHLOROPHYLL A REDUCTASE, CHLOROPLASTIC"/>
    <property type="match status" value="1"/>
</dbReference>
<dbReference type="EMBL" id="AQQW01000004">
    <property type="protein sequence ID" value="ETW13197.1"/>
    <property type="molecule type" value="Genomic_DNA"/>
</dbReference>